<sequence>MSRPNKPRIVCGLPEYQMFGPKGRKANQLEKVVLLIDEYEVIRLIDHLKMNQEEAATMLGVARTTVQRIYTIARSKIADAIVSGKILMIEGGDYILCEDDCKECLEPLRRHRRHHFGGKQ</sequence>
<dbReference type="SUPFAM" id="SSF88659">
    <property type="entry name" value="Sigma3 and sigma4 domains of RNA polymerase sigma factors"/>
    <property type="match status" value="1"/>
</dbReference>
<dbReference type="InterPro" id="IPR002852">
    <property type="entry name" value="UPF0251"/>
</dbReference>
<comment type="similarity">
    <text evidence="1 2">Belongs to the UPF0251 family.</text>
</comment>
<accession>A0A7L6N285</accession>
<evidence type="ECO:0000256" key="2">
    <source>
        <dbReference type="HAMAP-Rule" id="MF_00674"/>
    </source>
</evidence>
<dbReference type="PANTHER" id="PTHR37478:SF2">
    <property type="entry name" value="UPF0251 PROTEIN TK0562"/>
    <property type="match status" value="1"/>
</dbReference>
<proteinExistence type="inferred from homology"/>
<organism evidence="3 4">
    <name type="scientific">Hujiaoplasma nucleasis</name>
    <dbReference type="NCBI Taxonomy" id="2725268"/>
    <lineage>
        <taxon>Bacteria</taxon>
        <taxon>Bacillati</taxon>
        <taxon>Mycoplasmatota</taxon>
        <taxon>Mollicutes</taxon>
        <taxon>Candidatus Izemoplasmatales</taxon>
        <taxon>Hujiaoplasmataceae</taxon>
        <taxon>Hujiaoplasma</taxon>
    </lineage>
</organism>
<protein>
    <recommendedName>
        <fullName evidence="2">UPF0251 protein HF295_00085</fullName>
    </recommendedName>
</protein>
<gene>
    <name evidence="3" type="ORF">HF295_00085</name>
</gene>
<keyword evidence="4" id="KW-1185">Reference proteome</keyword>
<dbReference type="Pfam" id="PF02001">
    <property type="entry name" value="DUF134"/>
    <property type="match status" value="1"/>
</dbReference>
<reference evidence="3 4" key="1">
    <citation type="submission" date="2020-04" db="EMBL/GenBank/DDBJ databases">
        <authorList>
            <person name="Zheng R.K."/>
            <person name="Sun C.M."/>
        </authorList>
    </citation>
    <scope>NUCLEOTIDE SEQUENCE [LARGE SCALE GENOMIC DNA]</scope>
    <source>
        <strain evidence="4">zrk29</strain>
    </source>
</reference>
<dbReference type="AlphaFoldDB" id="A0A7L6N285"/>
<evidence type="ECO:0000313" key="3">
    <source>
        <dbReference type="EMBL" id="QLY39338.1"/>
    </source>
</evidence>
<dbReference type="PANTHER" id="PTHR37478">
    <property type="match status" value="1"/>
</dbReference>
<dbReference type="EMBL" id="CP051151">
    <property type="protein sequence ID" value="QLY39338.1"/>
    <property type="molecule type" value="Genomic_DNA"/>
</dbReference>
<dbReference type="RefSeq" id="WP_312031804.1">
    <property type="nucleotide sequence ID" value="NZ_CP051151.1"/>
</dbReference>
<dbReference type="HAMAP" id="MF_00674">
    <property type="entry name" value="UPF0251"/>
    <property type="match status" value="1"/>
</dbReference>
<dbReference type="KEGG" id="tbk:HF295_00085"/>
<name>A0A7L6N285_9MOLU</name>
<evidence type="ECO:0000313" key="4">
    <source>
        <dbReference type="Proteomes" id="UP000512167"/>
    </source>
</evidence>
<dbReference type="InterPro" id="IPR013324">
    <property type="entry name" value="RNA_pol_sigma_r3/r4-like"/>
</dbReference>
<dbReference type="Proteomes" id="UP000512167">
    <property type="component" value="Chromosome"/>
</dbReference>
<evidence type="ECO:0000256" key="1">
    <source>
        <dbReference type="ARBA" id="ARBA00009350"/>
    </source>
</evidence>